<evidence type="ECO:0000256" key="11">
    <source>
        <dbReference type="SAM" id="MobiDB-lite"/>
    </source>
</evidence>
<dbReference type="NCBIfam" id="NF002780">
    <property type="entry name" value="PRK02898.1"/>
    <property type="match status" value="1"/>
</dbReference>
<feature type="transmembrane region" description="Helical" evidence="10">
    <location>
        <begin position="20"/>
        <end position="39"/>
    </location>
</feature>
<evidence type="ECO:0000256" key="2">
    <source>
        <dbReference type="ARBA" id="ARBA00022448"/>
    </source>
</evidence>
<feature type="transmembrane region" description="Helical" evidence="10">
    <location>
        <begin position="85"/>
        <end position="103"/>
    </location>
</feature>
<accession>A0ABP7EVF6</accession>
<keyword evidence="6 10" id="KW-1133">Transmembrane helix</keyword>
<keyword evidence="1 10" id="KW-0171">Cobalt transport</keyword>
<evidence type="ECO:0000256" key="7">
    <source>
        <dbReference type="ARBA" id="ARBA00023065"/>
    </source>
</evidence>
<evidence type="ECO:0000256" key="10">
    <source>
        <dbReference type="HAMAP-Rule" id="MF_00330"/>
    </source>
</evidence>
<organism evidence="12 13">
    <name type="scientific">Salinactinospora qingdaonensis</name>
    <dbReference type="NCBI Taxonomy" id="702744"/>
    <lineage>
        <taxon>Bacteria</taxon>
        <taxon>Bacillati</taxon>
        <taxon>Actinomycetota</taxon>
        <taxon>Actinomycetes</taxon>
        <taxon>Streptosporangiales</taxon>
        <taxon>Nocardiopsidaceae</taxon>
        <taxon>Salinactinospora</taxon>
    </lineage>
</organism>
<name>A0ABP7EVF6_9ACTN</name>
<proteinExistence type="inferred from homology"/>
<comment type="caution">
    <text evidence="12">The sequence shown here is derived from an EMBL/GenBank/DDBJ whole genome shotgun (WGS) entry which is preliminary data.</text>
</comment>
<evidence type="ECO:0000313" key="12">
    <source>
        <dbReference type="EMBL" id="GAA3724978.1"/>
    </source>
</evidence>
<evidence type="ECO:0000256" key="8">
    <source>
        <dbReference type="ARBA" id="ARBA00023136"/>
    </source>
</evidence>
<protein>
    <recommendedName>
        <fullName evidence="10">Cobalt transport protein CbiN</fullName>
    </recommendedName>
    <alternativeName>
        <fullName evidence="10">Energy-coupling factor transporter probable substrate-capture protein CbiN</fullName>
        <shortName evidence="10">ECF transporter S component CbiN</shortName>
    </alternativeName>
</protein>
<feature type="region of interest" description="Disordered" evidence="11">
    <location>
        <begin position="113"/>
        <end position="134"/>
    </location>
</feature>
<evidence type="ECO:0000256" key="6">
    <source>
        <dbReference type="ARBA" id="ARBA00022989"/>
    </source>
</evidence>
<dbReference type="Proteomes" id="UP001500908">
    <property type="component" value="Unassembled WGS sequence"/>
</dbReference>
<keyword evidence="4 10" id="KW-0169">Cobalamin biosynthesis</keyword>
<evidence type="ECO:0000256" key="3">
    <source>
        <dbReference type="ARBA" id="ARBA00022475"/>
    </source>
</evidence>
<evidence type="ECO:0000256" key="4">
    <source>
        <dbReference type="ARBA" id="ARBA00022573"/>
    </source>
</evidence>
<comment type="subunit">
    <text evidence="10">Forms an energy-coupling factor (ECF) transporter complex composed of an ATP-binding protein (A component, CbiO), a transmembrane protein (T component, CbiQ) and 2 possible substrate-capture proteins (S components, CbiM and CbiN) of unknown stoichimetry.</text>
</comment>
<keyword evidence="9 10" id="KW-0170">Cobalt</keyword>
<evidence type="ECO:0000313" key="13">
    <source>
        <dbReference type="Proteomes" id="UP001500908"/>
    </source>
</evidence>
<dbReference type="InterPro" id="IPR003705">
    <property type="entry name" value="CbiN"/>
</dbReference>
<dbReference type="RefSeq" id="WP_344966320.1">
    <property type="nucleotide sequence ID" value="NZ_BAABDD010000001.1"/>
</dbReference>
<dbReference type="PANTHER" id="PTHR38662:SF1">
    <property type="entry name" value="COBALT TRANSPORT PROTEIN CBIN"/>
    <property type="match status" value="1"/>
</dbReference>
<dbReference type="HAMAP" id="MF_00330">
    <property type="entry name" value="CbiN"/>
    <property type="match status" value="1"/>
</dbReference>
<dbReference type="PANTHER" id="PTHR38662">
    <property type="entry name" value="COBALT TRANSPORT PROTEIN CBIN"/>
    <property type="match status" value="1"/>
</dbReference>
<evidence type="ECO:0000256" key="1">
    <source>
        <dbReference type="ARBA" id="ARBA00022426"/>
    </source>
</evidence>
<comment type="similarity">
    <text evidence="10">Belongs to the CbiN family.</text>
</comment>
<dbReference type="Pfam" id="PF02553">
    <property type="entry name" value="CbiN"/>
    <property type="match status" value="1"/>
</dbReference>
<evidence type="ECO:0000256" key="5">
    <source>
        <dbReference type="ARBA" id="ARBA00022692"/>
    </source>
</evidence>
<keyword evidence="5 10" id="KW-0812">Transmembrane</keyword>
<keyword evidence="2 10" id="KW-0813">Transport</keyword>
<keyword evidence="3 10" id="KW-1003">Cell membrane</keyword>
<keyword evidence="8 10" id="KW-0472">Membrane</keyword>
<comment type="function">
    <text evidence="10">Part of the energy-coupling factor (ECF) transporter complex CbiMNOQ involved in cobalt import.</text>
</comment>
<sequence length="134" mass="14150">MGEQNEAAPKTGRERGPHPWMTWVILLAVALIAVLPVALGVGSDMAEPFTGADGQGEEAIMANDPGYEAWFSPVLELPSGEIESGVFALQAAIGAGIIGYYFGVVRTRHRLAREHSADAPQGAPTGQEPSIERP</sequence>
<dbReference type="EMBL" id="BAABDD010000001">
    <property type="protein sequence ID" value="GAA3724978.1"/>
    <property type="molecule type" value="Genomic_DNA"/>
</dbReference>
<evidence type="ECO:0000256" key="9">
    <source>
        <dbReference type="ARBA" id="ARBA00023285"/>
    </source>
</evidence>
<comment type="pathway">
    <text evidence="10">Cofactor biosynthesis; adenosylcobalamin biosynthesis.</text>
</comment>
<keyword evidence="13" id="KW-1185">Reference proteome</keyword>
<gene>
    <name evidence="10" type="primary">cbiN</name>
    <name evidence="12" type="ORF">GCM10022402_01980</name>
</gene>
<reference evidence="13" key="1">
    <citation type="journal article" date="2019" name="Int. J. Syst. Evol. Microbiol.">
        <title>The Global Catalogue of Microorganisms (GCM) 10K type strain sequencing project: providing services to taxonomists for standard genome sequencing and annotation.</title>
        <authorList>
            <consortium name="The Broad Institute Genomics Platform"/>
            <consortium name="The Broad Institute Genome Sequencing Center for Infectious Disease"/>
            <person name="Wu L."/>
            <person name="Ma J."/>
        </authorList>
    </citation>
    <scope>NUCLEOTIDE SEQUENCE [LARGE SCALE GENOMIC DNA]</scope>
    <source>
        <strain evidence="13">JCM 17137</strain>
    </source>
</reference>
<comment type="subcellular location">
    <subcellularLocation>
        <location evidence="10">Cell membrane</location>
        <topology evidence="10">Multi-pass membrane protein</topology>
    </subcellularLocation>
</comment>
<keyword evidence="7 10" id="KW-0406">Ion transport</keyword>